<evidence type="ECO:0000313" key="3">
    <source>
        <dbReference type="Proteomes" id="UP000314294"/>
    </source>
</evidence>
<dbReference type="Proteomes" id="UP000314294">
    <property type="component" value="Unassembled WGS sequence"/>
</dbReference>
<protein>
    <submittedName>
        <fullName evidence="2">Uncharacterized protein</fullName>
    </submittedName>
</protein>
<feature type="region of interest" description="Disordered" evidence="1">
    <location>
        <begin position="1"/>
        <end position="28"/>
    </location>
</feature>
<keyword evidence="3" id="KW-1185">Reference proteome</keyword>
<gene>
    <name evidence="2" type="ORF">EYF80_012481</name>
</gene>
<name>A0A4Z2IHW5_9TELE</name>
<proteinExistence type="predicted"/>
<comment type="caution">
    <text evidence="2">The sequence shown here is derived from an EMBL/GenBank/DDBJ whole genome shotgun (WGS) entry which is preliminary data.</text>
</comment>
<reference evidence="2 3" key="1">
    <citation type="submission" date="2019-03" db="EMBL/GenBank/DDBJ databases">
        <title>First draft genome of Liparis tanakae, snailfish: a comprehensive survey of snailfish specific genes.</title>
        <authorList>
            <person name="Kim W."/>
            <person name="Song I."/>
            <person name="Jeong J.-H."/>
            <person name="Kim D."/>
            <person name="Kim S."/>
            <person name="Ryu S."/>
            <person name="Song J.Y."/>
            <person name="Lee S.K."/>
        </authorList>
    </citation>
    <scope>NUCLEOTIDE SEQUENCE [LARGE SCALE GENOMIC DNA]</scope>
    <source>
        <tissue evidence="2">Muscle</tissue>
    </source>
</reference>
<feature type="compositionally biased region" description="Basic and acidic residues" evidence="1">
    <location>
        <begin position="1"/>
        <end position="13"/>
    </location>
</feature>
<feature type="region of interest" description="Disordered" evidence="1">
    <location>
        <begin position="58"/>
        <end position="88"/>
    </location>
</feature>
<dbReference type="AlphaFoldDB" id="A0A4Z2IHW5"/>
<accession>A0A4Z2IHW5</accession>
<feature type="compositionally biased region" description="Basic and acidic residues" evidence="1">
    <location>
        <begin position="59"/>
        <end position="78"/>
    </location>
</feature>
<dbReference type="EMBL" id="SRLO01000084">
    <property type="protein sequence ID" value="TNN77367.1"/>
    <property type="molecule type" value="Genomic_DNA"/>
</dbReference>
<evidence type="ECO:0000313" key="2">
    <source>
        <dbReference type="EMBL" id="TNN77367.1"/>
    </source>
</evidence>
<sequence length="88" mass="10196">MRNVREAREHGEDNGEVSEPEGFDSFDEEEYAAGRAPFVGPTRAIQFHHFYLINSNIRLPERNKSQSDEQPDPSHLDPPHPQPQHRHI</sequence>
<feature type="compositionally biased region" description="Acidic residues" evidence="1">
    <location>
        <begin position="14"/>
        <end position="28"/>
    </location>
</feature>
<evidence type="ECO:0000256" key="1">
    <source>
        <dbReference type="SAM" id="MobiDB-lite"/>
    </source>
</evidence>
<organism evidence="2 3">
    <name type="scientific">Liparis tanakae</name>
    <name type="common">Tanaka's snailfish</name>
    <dbReference type="NCBI Taxonomy" id="230148"/>
    <lineage>
        <taxon>Eukaryota</taxon>
        <taxon>Metazoa</taxon>
        <taxon>Chordata</taxon>
        <taxon>Craniata</taxon>
        <taxon>Vertebrata</taxon>
        <taxon>Euteleostomi</taxon>
        <taxon>Actinopterygii</taxon>
        <taxon>Neopterygii</taxon>
        <taxon>Teleostei</taxon>
        <taxon>Neoteleostei</taxon>
        <taxon>Acanthomorphata</taxon>
        <taxon>Eupercaria</taxon>
        <taxon>Perciformes</taxon>
        <taxon>Cottioidei</taxon>
        <taxon>Cottales</taxon>
        <taxon>Liparidae</taxon>
        <taxon>Liparis</taxon>
    </lineage>
</organism>